<sequence>MQEEQDAWAQQSSTTQQCSETGTQIHHTAQLTETDFDSAKGLEYSESVYSSDDEEHAPVGSRNRTMALDTPAMYHREASAASSVDWKTWLSANICKFEPSPSPSKPSETEPDFTPPTMVQSHFSSLRGHPNIPSPSPLRRSLKRITPAPPTSLLLPADKDKEKEKENESPGDSASDTA</sequence>
<accession>A0AAD4F513</accession>
<feature type="region of interest" description="Disordered" evidence="1">
    <location>
        <begin position="95"/>
        <end position="178"/>
    </location>
</feature>
<keyword evidence="3" id="KW-1185">Reference proteome</keyword>
<reference evidence="2" key="1">
    <citation type="submission" date="2023-02" db="EMBL/GenBank/DDBJ databases">
        <authorList>
            <person name="Palmer J.M."/>
        </authorList>
    </citation>
    <scope>NUCLEOTIDE SEQUENCE</scope>
    <source>
        <strain evidence="2">FW57</strain>
    </source>
</reference>
<evidence type="ECO:0000313" key="3">
    <source>
        <dbReference type="Proteomes" id="UP001197093"/>
    </source>
</evidence>
<dbReference type="EMBL" id="JAHCVI010000001">
    <property type="protein sequence ID" value="KAG7291742.1"/>
    <property type="molecule type" value="Genomic_DNA"/>
</dbReference>
<feature type="compositionally biased region" description="Basic and acidic residues" evidence="1">
    <location>
        <begin position="157"/>
        <end position="168"/>
    </location>
</feature>
<proteinExistence type="predicted"/>
<evidence type="ECO:0000256" key="1">
    <source>
        <dbReference type="SAM" id="MobiDB-lite"/>
    </source>
</evidence>
<gene>
    <name evidence="2" type="ORF">NEMBOFW57_001762</name>
</gene>
<feature type="region of interest" description="Disordered" evidence="1">
    <location>
        <begin position="1"/>
        <end position="65"/>
    </location>
</feature>
<dbReference type="AlphaFoldDB" id="A0AAD4F513"/>
<evidence type="ECO:0000313" key="2">
    <source>
        <dbReference type="EMBL" id="KAG7291742.1"/>
    </source>
</evidence>
<dbReference type="Proteomes" id="UP001197093">
    <property type="component" value="Unassembled WGS sequence"/>
</dbReference>
<name>A0AAD4F513_9PEZI</name>
<feature type="compositionally biased region" description="Low complexity" evidence="1">
    <location>
        <begin position="10"/>
        <end position="24"/>
    </location>
</feature>
<comment type="caution">
    <text evidence="2">The sequence shown here is derived from an EMBL/GenBank/DDBJ whole genome shotgun (WGS) entry which is preliminary data.</text>
</comment>
<organism evidence="2 3">
    <name type="scientific">Staphylotrichum longicolle</name>
    <dbReference type="NCBI Taxonomy" id="669026"/>
    <lineage>
        <taxon>Eukaryota</taxon>
        <taxon>Fungi</taxon>
        <taxon>Dikarya</taxon>
        <taxon>Ascomycota</taxon>
        <taxon>Pezizomycotina</taxon>
        <taxon>Sordariomycetes</taxon>
        <taxon>Sordariomycetidae</taxon>
        <taxon>Sordariales</taxon>
        <taxon>Chaetomiaceae</taxon>
        <taxon>Staphylotrichum</taxon>
    </lineage>
</organism>
<protein>
    <submittedName>
        <fullName evidence="2">Uncharacterized protein</fullName>
    </submittedName>
</protein>